<organism evidence="5 6">
    <name type="scientific">Eisenbergiella tayi</name>
    <dbReference type="NCBI Taxonomy" id="1432052"/>
    <lineage>
        <taxon>Bacteria</taxon>
        <taxon>Bacillati</taxon>
        <taxon>Bacillota</taxon>
        <taxon>Clostridia</taxon>
        <taxon>Lachnospirales</taxon>
        <taxon>Lachnospiraceae</taxon>
        <taxon>Eisenbergiella</taxon>
    </lineage>
</organism>
<evidence type="ECO:0000259" key="4">
    <source>
        <dbReference type="SMART" id="SM01217"/>
    </source>
</evidence>
<dbReference type="Pfam" id="PF00933">
    <property type="entry name" value="Glyco_hydro_3"/>
    <property type="match status" value="1"/>
</dbReference>
<feature type="domain" description="Fibronectin type III-like" evidence="4">
    <location>
        <begin position="734"/>
        <end position="804"/>
    </location>
</feature>
<dbReference type="FunFam" id="2.60.40.10:FF:000495">
    <property type="entry name" value="Periplasmic beta-glucosidase"/>
    <property type="match status" value="1"/>
</dbReference>
<dbReference type="GO" id="GO:0031222">
    <property type="term" value="P:arabinan catabolic process"/>
    <property type="evidence" value="ECO:0007669"/>
    <property type="project" value="TreeGrafter"/>
</dbReference>
<dbReference type="SUPFAM" id="SSF51445">
    <property type="entry name" value="(Trans)glycosidases"/>
    <property type="match status" value="1"/>
</dbReference>
<dbReference type="RefSeq" id="WP_069151401.1">
    <property type="nucleotide sequence ID" value="NZ_MCGH01000002.1"/>
</dbReference>
<gene>
    <name evidence="5" type="primary">xyl3A_2</name>
    <name evidence="5" type="ORF">BEI61_00857</name>
</gene>
<reference evidence="5 6" key="1">
    <citation type="submission" date="2016-07" db="EMBL/GenBank/DDBJ databases">
        <title>Characterization of isolates of Eisenbergiella tayi derived from blood cultures, using whole genome sequencing.</title>
        <authorList>
            <person name="Burdz T."/>
            <person name="Wiebe D."/>
            <person name="Huynh C."/>
            <person name="Bernard K."/>
        </authorList>
    </citation>
    <scope>NUCLEOTIDE SEQUENCE [LARGE SCALE GENOMIC DNA]</scope>
    <source>
        <strain evidence="5 6">NML 110608</strain>
    </source>
</reference>
<name>A0A1E3A877_9FIRM</name>
<evidence type="ECO:0000256" key="1">
    <source>
        <dbReference type="ARBA" id="ARBA00005336"/>
    </source>
</evidence>
<evidence type="ECO:0000313" key="5">
    <source>
        <dbReference type="EMBL" id="ODM04975.1"/>
    </source>
</evidence>
<dbReference type="PANTHER" id="PTHR42721">
    <property type="entry name" value="SUGAR HYDROLASE-RELATED"/>
    <property type="match status" value="1"/>
</dbReference>
<dbReference type="Pfam" id="PF01915">
    <property type="entry name" value="Glyco_hydro_3_C"/>
    <property type="match status" value="1"/>
</dbReference>
<dbReference type="PANTHER" id="PTHR42721:SF3">
    <property type="entry name" value="BETA-D-XYLOSIDASE 5-RELATED"/>
    <property type="match status" value="1"/>
</dbReference>
<evidence type="ECO:0000313" key="6">
    <source>
        <dbReference type="Proteomes" id="UP000094067"/>
    </source>
</evidence>
<keyword evidence="5" id="KW-0326">Glycosidase</keyword>
<sequence>MENYLKSPLWNNRLPVEERLDYLIGEMTTEEKIACLTTGCPDISRLGIRASYMGGEAAHGIEARHDQAFNKGEPEPTTSFTQPIGMSASFDRELIRECGRCVGEEARALFTRNGSGGLCRWAPTVDMERDPRWGRTEEAYGEDPYLTGEMASSYIQEMKGDDPFYIRCGATLKHFYANNVEKDRISISSSLDRRNKYEYYLEPFRKAIVEGGAEAVMTSYNEINGIPAIVNEEVRTILKEAWGLPGHVVCDGGDMQQTVYDHKYFKTHEETVAYGLKAGVDCFTDDKSVVMEAARKALEKGMITEEDIDRSIRNSFRTRIRLGFFGGDEECPYTGMGEEYVNNQEHRDICVKMAEESVVLLKNEKNILPFLPEKTESLAIIGPLADVWYKDWYCGIPPYTVTVLDGIKKAYPNTSIASVSGLSRIYLCSGGKYVGMDESGHLYLTEKDKAESFTFTDWGCGSTTLVACSNGKFVTLEEEDPHMKAGREEAFSWFIRESWNFRPVGKEKDMPREAYYLDSWNGMTVTADGSGFLVCGTKEGEPAVFTMEVETDGIKEAVHAAENAQRAVLVLGCNPVINSKEEIDRSTLALPPFQQNLADAVRKANPETIVVLLSNYPYSINRLQEEMPGIIWSASGSQEMGTGVASILSGKVSPAGRLNMTWYISDEDLPDMNDYDIIKGKRTYQYFDREVLYPFGYGLSYSEFTYGKLNLEKKADKVIARLTVANTGKYPADEVVQLYVRKEASRVRQPISRLKGFTRVNLNPGETKEVEFIVNCEELRIYDVISESMLLEDGEYTFLAGASSRDIRQKAVICLEGEKTGVRSPWEVTAADRYDDYDNCFIHKGTDGFTCVIPGKAGDNPDMPENTSGQKATGKLLYHNFLFDRNPCGMMLNIYALEEGSMRISFCAQGMETKSLTIQIREGRAFEDISMSFPSGFRVPEEPCTLKIETEGKIKLCRFFFR</sequence>
<evidence type="ECO:0000256" key="2">
    <source>
        <dbReference type="ARBA" id="ARBA00022729"/>
    </source>
</evidence>
<dbReference type="Proteomes" id="UP000094067">
    <property type="component" value="Unassembled WGS sequence"/>
</dbReference>
<dbReference type="Gene3D" id="3.40.50.1700">
    <property type="entry name" value="Glycoside hydrolase family 3 C-terminal domain"/>
    <property type="match status" value="1"/>
</dbReference>
<dbReference type="PATRIC" id="fig|1432052.4.peg.966"/>
<dbReference type="SUPFAM" id="SSF52279">
    <property type="entry name" value="Beta-D-glucan exohydrolase, C-terminal domain"/>
    <property type="match status" value="1"/>
</dbReference>
<dbReference type="PRINTS" id="PR00133">
    <property type="entry name" value="GLHYDRLASE3"/>
</dbReference>
<dbReference type="InterPro" id="IPR017853">
    <property type="entry name" value="GH"/>
</dbReference>
<dbReference type="InterPro" id="IPR002772">
    <property type="entry name" value="Glyco_hydro_3_C"/>
</dbReference>
<dbReference type="InterPro" id="IPR044993">
    <property type="entry name" value="BXL"/>
</dbReference>
<dbReference type="InterPro" id="IPR036881">
    <property type="entry name" value="Glyco_hydro_3_C_sf"/>
</dbReference>
<dbReference type="GO" id="GO:0046556">
    <property type="term" value="F:alpha-L-arabinofuranosidase activity"/>
    <property type="evidence" value="ECO:0007669"/>
    <property type="project" value="TreeGrafter"/>
</dbReference>
<dbReference type="Gene3D" id="2.60.40.10">
    <property type="entry name" value="Immunoglobulins"/>
    <property type="match status" value="1"/>
</dbReference>
<dbReference type="InterPro" id="IPR001764">
    <property type="entry name" value="Glyco_hydro_3_N"/>
</dbReference>
<keyword evidence="3 5" id="KW-0378">Hydrolase</keyword>
<dbReference type="InterPro" id="IPR013783">
    <property type="entry name" value="Ig-like_fold"/>
</dbReference>
<dbReference type="GO" id="GO:0045493">
    <property type="term" value="P:xylan catabolic process"/>
    <property type="evidence" value="ECO:0007669"/>
    <property type="project" value="InterPro"/>
</dbReference>
<dbReference type="EC" id="3.2.1.37" evidence="5"/>
<dbReference type="InterPro" id="IPR036962">
    <property type="entry name" value="Glyco_hydro_3_N_sf"/>
</dbReference>
<dbReference type="SMART" id="SM01217">
    <property type="entry name" value="Fn3_like"/>
    <property type="match status" value="1"/>
</dbReference>
<dbReference type="AlphaFoldDB" id="A0A1E3A877"/>
<proteinExistence type="inferred from homology"/>
<dbReference type="Gene3D" id="3.20.20.300">
    <property type="entry name" value="Glycoside hydrolase, family 3, N-terminal domain"/>
    <property type="match status" value="1"/>
</dbReference>
<dbReference type="CDD" id="cd23343">
    <property type="entry name" value="beta-trefoil_FSCN_BglX-like"/>
    <property type="match status" value="1"/>
</dbReference>
<keyword evidence="2" id="KW-0732">Signal</keyword>
<evidence type="ECO:0000256" key="3">
    <source>
        <dbReference type="ARBA" id="ARBA00022801"/>
    </source>
</evidence>
<comment type="caution">
    <text evidence="5">The sequence shown here is derived from an EMBL/GenBank/DDBJ whole genome shotgun (WGS) entry which is preliminary data.</text>
</comment>
<dbReference type="Gene3D" id="2.60.120.380">
    <property type="match status" value="1"/>
</dbReference>
<dbReference type="Pfam" id="PF14310">
    <property type="entry name" value="Fn3-like"/>
    <property type="match status" value="1"/>
</dbReference>
<dbReference type="InterPro" id="IPR026891">
    <property type="entry name" value="Fn3-like"/>
</dbReference>
<dbReference type="GO" id="GO:0008422">
    <property type="term" value="F:beta-glucosidase activity"/>
    <property type="evidence" value="ECO:0007669"/>
    <property type="project" value="UniProtKB-ARBA"/>
</dbReference>
<dbReference type="EMBL" id="MCGH01000002">
    <property type="protein sequence ID" value="ODM04975.1"/>
    <property type="molecule type" value="Genomic_DNA"/>
</dbReference>
<comment type="similarity">
    <text evidence="1">Belongs to the glycosyl hydrolase 3 family.</text>
</comment>
<protein>
    <submittedName>
        <fullName evidence="5">Xylan 1,4-beta-xylosidase</fullName>
        <ecNumber evidence="5">3.2.1.37</ecNumber>
    </submittedName>
</protein>
<accession>A0A1E3A877</accession>
<dbReference type="GO" id="GO:0009044">
    <property type="term" value="F:xylan 1,4-beta-xylosidase activity"/>
    <property type="evidence" value="ECO:0007669"/>
    <property type="project" value="UniProtKB-EC"/>
</dbReference>